<organism evidence="8 9">
    <name type="scientific">Trinickia symbiotica</name>
    <dbReference type="NCBI Taxonomy" id="863227"/>
    <lineage>
        <taxon>Bacteria</taxon>
        <taxon>Pseudomonadati</taxon>
        <taxon>Pseudomonadota</taxon>
        <taxon>Betaproteobacteria</taxon>
        <taxon>Burkholderiales</taxon>
        <taxon>Burkholderiaceae</taxon>
        <taxon>Trinickia</taxon>
    </lineage>
</organism>
<dbReference type="InterPro" id="IPR012675">
    <property type="entry name" value="Beta-grasp_dom_sf"/>
</dbReference>
<evidence type="ECO:0000256" key="4">
    <source>
        <dbReference type="ARBA" id="ARBA00023004"/>
    </source>
</evidence>
<sequence length="81" mass="8515">MEAIRASGADEILALCGGCLSCATCHVYIDPAFQNRLPPISDDESALLDTSTHRNEHSRLSCQIVLTSDLDGLGATVAPEG</sequence>
<dbReference type="PANTHER" id="PTHR23426:SF65">
    <property type="entry name" value="FERREDOXIN-2, MITOCHONDRIAL"/>
    <property type="match status" value="1"/>
</dbReference>
<dbReference type="CDD" id="cd00207">
    <property type="entry name" value="fer2"/>
    <property type="match status" value="1"/>
</dbReference>
<evidence type="ECO:0000313" key="8">
    <source>
        <dbReference type="EMBL" id="PMS38579.1"/>
    </source>
</evidence>
<evidence type="ECO:0000256" key="6">
    <source>
        <dbReference type="ARBA" id="ARBA00034078"/>
    </source>
</evidence>
<comment type="cofactor">
    <cofactor evidence="6">
        <name>[2Fe-2S] cluster</name>
        <dbReference type="ChEBI" id="CHEBI:190135"/>
    </cofactor>
</comment>
<accession>A0A2N7X9Y9</accession>
<dbReference type="GO" id="GO:0051537">
    <property type="term" value="F:2 iron, 2 sulfur cluster binding"/>
    <property type="evidence" value="ECO:0007669"/>
    <property type="project" value="UniProtKB-KW"/>
</dbReference>
<dbReference type="GO" id="GO:0005829">
    <property type="term" value="C:cytosol"/>
    <property type="evidence" value="ECO:0007669"/>
    <property type="project" value="TreeGrafter"/>
</dbReference>
<dbReference type="PRINTS" id="PR00355">
    <property type="entry name" value="ADRENODOXIN"/>
</dbReference>
<keyword evidence="5" id="KW-0411">Iron-sulfur</keyword>
<dbReference type="GO" id="GO:0046872">
    <property type="term" value="F:metal ion binding"/>
    <property type="evidence" value="ECO:0007669"/>
    <property type="project" value="UniProtKB-KW"/>
</dbReference>
<dbReference type="SUPFAM" id="SSF54292">
    <property type="entry name" value="2Fe-2S ferredoxin-like"/>
    <property type="match status" value="1"/>
</dbReference>
<keyword evidence="9" id="KW-1185">Reference proteome</keyword>
<dbReference type="AlphaFoldDB" id="A0A2N7X9Y9"/>
<dbReference type="EMBL" id="PNYC01000001">
    <property type="protein sequence ID" value="PMS38579.1"/>
    <property type="molecule type" value="Genomic_DNA"/>
</dbReference>
<dbReference type="PANTHER" id="PTHR23426">
    <property type="entry name" value="FERREDOXIN/ADRENODOXIN"/>
    <property type="match status" value="1"/>
</dbReference>
<dbReference type="InterPro" id="IPR001055">
    <property type="entry name" value="Adrenodoxin-like"/>
</dbReference>
<dbReference type="PROSITE" id="PS51085">
    <property type="entry name" value="2FE2S_FER_2"/>
    <property type="match status" value="1"/>
</dbReference>
<dbReference type="Gene3D" id="3.10.20.30">
    <property type="match status" value="1"/>
</dbReference>
<evidence type="ECO:0000256" key="3">
    <source>
        <dbReference type="ARBA" id="ARBA00022723"/>
    </source>
</evidence>
<dbReference type="GO" id="GO:0009055">
    <property type="term" value="F:electron transfer activity"/>
    <property type="evidence" value="ECO:0007669"/>
    <property type="project" value="TreeGrafter"/>
</dbReference>
<keyword evidence="4" id="KW-0408">Iron</keyword>
<keyword evidence="3" id="KW-0479">Metal-binding</keyword>
<feature type="domain" description="2Fe-2S ferredoxin-type" evidence="7">
    <location>
        <begin position="1"/>
        <end position="81"/>
    </location>
</feature>
<dbReference type="OrthoDB" id="9799640at2"/>
<dbReference type="GO" id="GO:0140647">
    <property type="term" value="P:P450-containing electron transport chain"/>
    <property type="evidence" value="ECO:0007669"/>
    <property type="project" value="InterPro"/>
</dbReference>
<evidence type="ECO:0000259" key="7">
    <source>
        <dbReference type="PROSITE" id="PS51085"/>
    </source>
</evidence>
<name>A0A2N7X9Y9_9BURK</name>
<dbReference type="InterPro" id="IPR001041">
    <property type="entry name" value="2Fe-2S_ferredoxin-type"/>
</dbReference>
<dbReference type="Proteomes" id="UP000235777">
    <property type="component" value="Unassembled WGS sequence"/>
</dbReference>
<dbReference type="InterPro" id="IPR036010">
    <property type="entry name" value="2Fe-2S_ferredoxin-like_sf"/>
</dbReference>
<evidence type="ECO:0000256" key="5">
    <source>
        <dbReference type="ARBA" id="ARBA00023014"/>
    </source>
</evidence>
<protein>
    <submittedName>
        <fullName evidence="8">Ferredoxin</fullName>
    </submittedName>
</protein>
<comment type="caution">
    <text evidence="8">The sequence shown here is derived from an EMBL/GenBank/DDBJ whole genome shotgun (WGS) entry which is preliminary data.</text>
</comment>
<reference evidence="8 9" key="1">
    <citation type="submission" date="2018-01" db="EMBL/GenBank/DDBJ databases">
        <title>Whole genome analyses suggest that Burkholderia sensu lato contains two further novel genera in the rhizoxinica-symbiotica group Mycetohabitans gen. nov., and Trinickia gen. nov.: implications for the evolution of diazotrophy and nodulation in the Burkholderiaceae.</title>
        <authorList>
            <person name="Estrada-de los Santos P."/>
            <person name="Palmer M."/>
            <person name="Chavez-Ramirez B."/>
            <person name="Beukes C."/>
            <person name="Steenkamp E.T."/>
            <person name="Hirsch A.M."/>
            <person name="Manyaka P."/>
            <person name="Maluk M."/>
            <person name="Lafos M."/>
            <person name="Crook M."/>
            <person name="Gross E."/>
            <person name="Simon M.F."/>
            <person name="Bueno dos Reis Junior F."/>
            <person name="Poole P.S."/>
            <person name="Venter S.N."/>
            <person name="James E.K."/>
        </authorList>
    </citation>
    <scope>NUCLEOTIDE SEQUENCE [LARGE SCALE GENOMIC DNA]</scope>
    <source>
        <strain evidence="8 9">JPY 581</strain>
    </source>
</reference>
<evidence type="ECO:0000256" key="2">
    <source>
        <dbReference type="ARBA" id="ARBA00022714"/>
    </source>
</evidence>
<evidence type="ECO:0000313" key="9">
    <source>
        <dbReference type="Proteomes" id="UP000235777"/>
    </source>
</evidence>
<keyword evidence="2" id="KW-0001">2Fe-2S</keyword>
<gene>
    <name evidence="8" type="ORF">C0Z20_01540</name>
</gene>
<evidence type="ECO:0000256" key="1">
    <source>
        <dbReference type="ARBA" id="ARBA00010914"/>
    </source>
</evidence>
<proteinExistence type="inferred from homology"/>
<comment type="similarity">
    <text evidence="1">Belongs to the adrenodoxin/putidaredoxin family.</text>
</comment>